<dbReference type="Proteomes" id="UP000197446">
    <property type="component" value="Unassembled WGS sequence"/>
</dbReference>
<proteinExistence type="predicted"/>
<keyword evidence="2" id="KW-1185">Reference proteome</keyword>
<reference evidence="1 2" key="1">
    <citation type="journal article" date="2007" name="Int. J. Syst. Evol. Microbiol.">
        <title>Description of Pelomonas aquatica sp. nov. and Pelomonas puraquae sp. nov., isolated from industrial and haemodialysis water.</title>
        <authorList>
            <person name="Gomila M."/>
            <person name="Bowien B."/>
            <person name="Falsen E."/>
            <person name="Moore E.R."/>
            <person name="Lalucat J."/>
        </authorList>
    </citation>
    <scope>NUCLEOTIDE SEQUENCE [LARGE SCALE GENOMIC DNA]</scope>
    <source>
        <strain evidence="1 2">CCUG 52769</strain>
    </source>
</reference>
<accession>A0A254N9T2</accession>
<comment type="caution">
    <text evidence="1">The sequence shown here is derived from an EMBL/GenBank/DDBJ whole genome shotgun (WGS) entry which is preliminary data.</text>
</comment>
<organism evidence="1 2">
    <name type="scientific">Roseateles puraquae</name>
    <dbReference type="NCBI Taxonomy" id="431059"/>
    <lineage>
        <taxon>Bacteria</taxon>
        <taxon>Pseudomonadati</taxon>
        <taxon>Pseudomonadota</taxon>
        <taxon>Betaproteobacteria</taxon>
        <taxon>Burkholderiales</taxon>
        <taxon>Sphaerotilaceae</taxon>
        <taxon>Roseateles</taxon>
    </lineage>
</organism>
<gene>
    <name evidence="1" type="ORF">CDO81_20785</name>
</gene>
<dbReference type="AlphaFoldDB" id="A0A254N9T2"/>
<dbReference type="EMBL" id="NISI01000010">
    <property type="protein sequence ID" value="OWR02178.1"/>
    <property type="molecule type" value="Genomic_DNA"/>
</dbReference>
<protein>
    <submittedName>
        <fullName evidence="1">Uncharacterized protein</fullName>
    </submittedName>
</protein>
<evidence type="ECO:0000313" key="2">
    <source>
        <dbReference type="Proteomes" id="UP000197446"/>
    </source>
</evidence>
<evidence type="ECO:0000313" key="1">
    <source>
        <dbReference type="EMBL" id="OWR02178.1"/>
    </source>
</evidence>
<sequence length="112" mass="12301">MVTGAQLPGAVEAERLRRAILLLKVPGTGLTVSQALDEIQALYHEQAVDKIERASALCSALEDLGLRCQTANPNLELARDFFLNLTWPDRLLAKHPELAGLHPKVHPYLQLG</sequence>
<name>A0A254N9T2_9BURK</name>